<evidence type="ECO:0000256" key="1">
    <source>
        <dbReference type="ARBA" id="ARBA00001933"/>
    </source>
</evidence>
<dbReference type="Pfam" id="PF01212">
    <property type="entry name" value="Beta_elim_lyase"/>
    <property type="match status" value="1"/>
</dbReference>
<accession>A0A6I6GLK5</accession>
<dbReference type="Gene3D" id="3.90.1150.10">
    <property type="entry name" value="Aspartate Aminotransferase, domain 1"/>
    <property type="match status" value="1"/>
</dbReference>
<dbReference type="InterPro" id="IPR023603">
    <property type="entry name" value="Low_specificity_L-TA-like"/>
</dbReference>
<reference evidence="7 8" key="1">
    <citation type="submission" date="2019-11" db="EMBL/GenBank/DDBJ databases">
        <authorList>
            <person name="Im W.T."/>
        </authorList>
    </citation>
    <scope>NUCLEOTIDE SEQUENCE [LARGE SCALE GENOMIC DNA]</scope>
    <source>
        <strain evidence="7 8">SB-02</strain>
    </source>
</reference>
<dbReference type="PANTHER" id="PTHR48097:SF9">
    <property type="entry name" value="L-THREONINE ALDOLASE"/>
    <property type="match status" value="1"/>
</dbReference>
<dbReference type="InterPro" id="IPR015421">
    <property type="entry name" value="PyrdxlP-dep_Trfase_major"/>
</dbReference>
<evidence type="ECO:0000256" key="3">
    <source>
        <dbReference type="ARBA" id="ARBA00022898"/>
    </source>
</evidence>
<comment type="similarity">
    <text evidence="2">Belongs to the threonine aldolase family.</text>
</comment>
<proteinExistence type="inferred from homology"/>
<dbReference type="AlphaFoldDB" id="A0A6I6GLK5"/>
<dbReference type="Proteomes" id="UP000426027">
    <property type="component" value="Chromosome"/>
</dbReference>
<dbReference type="GO" id="GO:0006567">
    <property type="term" value="P:L-threonine catabolic process"/>
    <property type="evidence" value="ECO:0007669"/>
    <property type="project" value="TreeGrafter"/>
</dbReference>
<dbReference type="PANTHER" id="PTHR48097">
    <property type="entry name" value="L-THREONINE ALDOLASE-RELATED"/>
    <property type="match status" value="1"/>
</dbReference>
<dbReference type="NCBIfam" id="NF041359">
    <property type="entry name" value="GntG_guanitoxin"/>
    <property type="match status" value="1"/>
</dbReference>
<evidence type="ECO:0000313" key="7">
    <source>
        <dbReference type="EMBL" id="QGW27802.1"/>
    </source>
</evidence>
<feature type="modified residue" description="N6-(pyridoxal phosphate)lysine" evidence="5">
    <location>
        <position position="200"/>
    </location>
</feature>
<name>A0A6I6GLK5_9BACT</name>
<evidence type="ECO:0000256" key="2">
    <source>
        <dbReference type="ARBA" id="ARBA00006966"/>
    </source>
</evidence>
<dbReference type="InterPro" id="IPR001597">
    <property type="entry name" value="ArAA_b-elim_lyase/Thr_aldolase"/>
</dbReference>
<evidence type="ECO:0000256" key="4">
    <source>
        <dbReference type="ARBA" id="ARBA00023239"/>
    </source>
</evidence>
<gene>
    <name evidence="7" type="ORF">GLV81_06565</name>
</gene>
<dbReference type="GO" id="GO:0005829">
    <property type="term" value="C:cytosol"/>
    <property type="evidence" value="ECO:0007669"/>
    <property type="project" value="TreeGrafter"/>
</dbReference>
<sequence>MAIELRSDTFTQPTPGMLQAMMAAPVGDDVFGEDPTVNELENLLARQFGMEAGLFCPSGTMTNQIGIKMHTQPGDDVICDQLSHVYQYEGGGIAVNSACSVTLLQGNRGRITAPQVAAAIQPDDVHKPHSSLVVLENTSNRGGGACYNFAYIEAIKELCVANGLKLHLDGARLWNALVAKQETPAQYGRVFDSISVCLSKGMGTPVGSVLLGTAADIKKARRIRKVLGGGMRQAGYLAAAGIYAVNNHLPLLAKDHAHAAAVAQVLQSKSWVKEVLPVETNILIFNTTDAMPAAKLVLQLQELDVRCLAISSQSIRFVFHLGVSDADTDTLCDILQQMPA</sequence>
<keyword evidence="3" id="KW-0663">Pyridoxal phosphate</keyword>
<evidence type="ECO:0000256" key="5">
    <source>
        <dbReference type="PIRSR" id="PIRSR017617-1"/>
    </source>
</evidence>
<keyword evidence="7" id="KW-0808">Transferase</keyword>
<protein>
    <submittedName>
        <fullName evidence="7">Aminotransferase class I/II-fold pyridoxal phosphate-dependent enzyme</fullName>
    </submittedName>
</protein>
<dbReference type="Gene3D" id="3.40.640.10">
    <property type="entry name" value="Type I PLP-dependent aspartate aminotransferase-like (Major domain)"/>
    <property type="match status" value="1"/>
</dbReference>
<dbReference type="PIRSF" id="PIRSF017617">
    <property type="entry name" value="Thr_aldolase"/>
    <property type="match status" value="1"/>
</dbReference>
<dbReference type="SUPFAM" id="SSF53383">
    <property type="entry name" value="PLP-dependent transferases"/>
    <property type="match status" value="1"/>
</dbReference>
<dbReference type="FunFam" id="3.40.640.10:FF:000030">
    <property type="entry name" value="Low-specificity L-threonine aldolase"/>
    <property type="match status" value="1"/>
</dbReference>
<dbReference type="InterPro" id="IPR015422">
    <property type="entry name" value="PyrdxlP-dep_Trfase_small"/>
</dbReference>
<keyword evidence="4" id="KW-0456">Lyase</keyword>
<feature type="domain" description="Aromatic amino acid beta-eliminating lyase/threonine aldolase" evidence="6">
    <location>
        <begin position="4"/>
        <end position="285"/>
    </location>
</feature>
<dbReference type="GO" id="GO:0006545">
    <property type="term" value="P:glycine biosynthetic process"/>
    <property type="evidence" value="ECO:0007669"/>
    <property type="project" value="TreeGrafter"/>
</dbReference>
<dbReference type="KEGG" id="fls:GLV81_06565"/>
<dbReference type="EMBL" id="CP046566">
    <property type="protein sequence ID" value="QGW27802.1"/>
    <property type="molecule type" value="Genomic_DNA"/>
</dbReference>
<keyword evidence="7" id="KW-0032">Aminotransferase</keyword>
<evidence type="ECO:0000313" key="8">
    <source>
        <dbReference type="Proteomes" id="UP000426027"/>
    </source>
</evidence>
<dbReference type="GO" id="GO:0008483">
    <property type="term" value="F:transaminase activity"/>
    <property type="evidence" value="ECO:0007669"/>
    <property type="project" value="UniProtKB-KW"/>
</dbReference>
<dbReference type="InterPro" id="IPR015424">
    <property type="entry name" value="PyrdxlP-dep_Trfase"/>
</dbReference>
<evidence type="ECO:0000259" key="6">
    <source>
        <dbReference type="Pfam" id="PF01212"/>
    </source>
</evidence>
<organism evidence="7 8">
    <name type="scientific">Phnomibacter ginsenosidimutans</name>
    <dbReference type="NCBI Taxonomy" id="2676868"/>
    <lineage>
        <taxon>Bacteria</taxon>
        <taxon>Pseudomonadati</taxon>
        <taxon>Bacteroidota</taxon>
        <taxon>Chitinophagia</taxon>
        <taxon>Chitinophagales</taxon>
        <taxon>Chitinophagaceae</taxon>
        <taxon>Phnomibacter</taxon>
    </lineage>
</organism>
<dbReference type="RefSeq" id="WP_157477909.1">
    <property type="nucleotide sequence ID" value="NZ_CP046566.1"/>
</dbReference>
<keyword evidence="8" id="KW-1185">Reference proteome</keyword>
<dbReference type="GO" id="GO:0008732">
    <property type="term" value="F:L-allo-threonine aldolase activity"/>
    <property type="evidence" value="ECO:0007669"/>
    <property type="project" value="TreeGrafter"/>
</dbReference>
<comment type="cofactor">
    <cofactor evidence="1">
        <name>pyridoxal 5'-phosphate</name>
        <dbReference type="ChEBI" id="CHEBI:597326"/>
    </cofactor>
</comment>